<reference evidence="4" key="1">
    <citation type="journal article" date="2019" name="Int. J. Syst. Evol. Microbiol.">
        <title>The Global Catalogue of Microorganisms (GCM) 10K type strain sequencing project: providing services to taxonomists for standard genome sequencing and annotation.</title>
        <authorList>
            <consortium name="The Broad Institute Genomics Platform"/>
            <consortium name="The Broad Institute Genome Sequencing Center for Infectious Disease"/>
            <person name="Wu L."/>
            <person name="Ma J."/>
        </authorList>
    </citation>
    <scope>NUCLEOTIDE SEQUENCE [LARGE SCALE GENOMIC DNA]</scope>
    <source>
        <strain evidence="4">CGMCC 1.16855</strain>
    </source>
</reference>
<comment type="caution">
    <text evidence="3">The sequence shown here is derived from an EMBL/GenBank/DDBJ whole genome shotgun (WGS) entry which is preliminary data.</text>
</comment>
<keyword evidence="4" id="KW-1185">Reference proteome</keyword>
<name>A0ABV7BUJ7_9PROT</name>
<evidence type="ECO:0000256" key="1">
    <source>
        <dbReference type="SAM" id="MobiDB-lite"/>
    </source>
</evidence>
<keyword evidence="2" id="KW-0732">Signal</keyword>
<dbReference type="RefSeq" id="WP_216837334.1">
    <property type="nucleotide sequence ID" value="NZ_JAFNJS010000004.1"/>
</dbReference>
<feature type="region of interest" description="Disordered" evidence="1">
    <location>
        <begin position="136"/>
        <end position="161"/>
    </location>
</feature>
<feature type="signal peptide" evidence="2">
    <location>
        <begin position="1"/>
        <end position="17"/>
    </location>
</feature>
<dbReference type="EMBL" id="JBHRSB010000004">
    <property type="protein sequence ID" value="MFC3001262.1"/>
    <property type="molecule type" value="Genomic_DNA"/>
</dbReference>
<evidence type="ECO:0000313" key="4">
    <source>
        <dbReference type="Proteomes" id="UP001595420"/>
    </source>
</evidence>
<organism evidence="3 4">
    <name type="scientific">Falsiroseomonas tokyonensis</name>
    <dbReference type="NCBI Taxonomy" id="430521"/>
    <lineage>
        <taxon>Bacteria</taxon>
        <taxon>Pseudomonadati</taxon>
        <taxon>Pseudomonadota</taxon>
        <taxon>Alphaproteobacteria</taxon>
        <taxon>Acetobacterales</taxon>
        <taxon>Roseomonadaceae</taxon>
        <taxon>Falsiroseomonas</taxon>
    </lineage>
</organism>
<feature type="chain" id="PRO_5046633976" evidence="2">
    <location>
        <begin position="18"/>
        <end position="251"/>
    </location>
</feature>
<sequence>MRRFVPPLLAFTALGLAAGGAASWSWNSAGGGSAAAEVAAETLPGPSGTTRAAEQVALRAVEAQLRRAGHTAPLQEVKLIRLGEGEELAVCATLPSASGAPADVVARVILSSLAIRDARTGQPARGSQPLVVMEDAPGLWRGGAPGEPRRRYCGTQPRQGAEPVLQAAASAATQGAPAAGAASSGPTATVTVLNPVRVRAAPSGQAEILWVAERGRAFHVHGQAPGGWVQIGDEVAPAGWAHGTLLSPAPL</sequence>
<gene>
    <name evidence="3" type="ORF">ACFOD3_15250</name>
</gene>
<accession>A0ABV7BUJ7</accession>
<protein>
    <submittedName>
        <fullName evidence="3">SH3 domain-containing protein</fullName>
    </submittedName>
</protein>
<evidence type="ECO:0000313" key="3">
    <source>
        <dbReference type="EMBL" id="MFC3001262.1"/>
    </source>
</evidence>
<proteinExistence type="predicted"/>
<evidence type="ECO:0000256" key="2">
    <source>
        <dbReference type="SAM" id="SignalP"/>
    </source>
</evidence>
<dbReference type="Proteomes" id="UP001595420">
    <property type="component" value="Unassembled WGS sequence"/>
</dbReference>